<feature type="compositionally biased region" description="Polar residues" evidence="2">
    <location>
        <begin position="672"/>
        <end position="689"/>
    </location>
</feature>
<dbReference type="SUPFAM" id="SSF50729">
    <property type="entry name" value="PH domain-like"/>
    <property type="match status" value="1"/>
</dbReference>
<comment type="similarity">
    <text evidence="1">Belongs to the protein-tyrosine phosphatase family. Non-receptor class myotubularin subfamily.</text>
</comment>
<evidence type="ECO:0000313" key="4">
    <source>
        <dbReference type="EMBL" id="CAH1798079.1"/>
    </source>
</evidence>
<dbReference type="CDD" id="cd14537">
    <property type="entry name" value="PTP-MTMR10-like"/>
    <property type="match status" value="1"/>
</dbReference>
<dbReference type="InterPro" id="IPR010569">
    <property type="entry name" value="Myotubularin-like_Pase_dom"/>
</dbReference>
<dbReference type="InterPro" id="IPR011993">
    <property type="entry name" value="PH-like_dom_sf"/>
</dbReference>
<reference evidence="4" key="1">
    <citation type="submission" date="2022-03" db="EMBL/GenBank/DDBJ databases">
        <authorList>
            <person name="Martin C."/>
        </authorList>
    </citation>
    <scope>NUCLEOTIDE SEQUENCE</scope>
</reference>
<dbReference type="OrthoDB" id="271628at2759"/>
<dbReference type="InterPro" id="IPR029021">
    <property type="entry name" value="Prot-tyrosine_phosphatase-like"/>
</dbReference>
<dbReference type="InterPro" id="IPR030564">
    <property type="entry name" value="Myotubularin"/>
</dbReference>
<dbReference type="PANTHER" id="PTHR10807">
    <property type="entry name" value="MYOTUBULARIN-RELATED"/>
    <property type="match status" value="1"/>
</dbReference>
<keyword evidence="5" id="KW-1185">Reference proteome</keyword>
<dbReference type="Gene3D" id="2.30.29.30">
    <property type="entry name" value="Pleckstrin-homology domain (PH domain)/Phosphotyrosine-binding domain (PTB)"/>
    <property type="match status" value="1"/>
</dbReference>
<dbReference type="AlphaFoldDB" id="A0A8S4PXW5"/>
<comment type="caution">
    <text evidence="4">The sequence shown here is derived from an EMBL/GenBank/DDBJ whole genome shotgun (WGS) entry which is preliminary data.</text>
</comment>
<organism evidence="4 5">
    <name type="scientific">Owenia fusiformis</name>
    <name type="common">Polychaete worm</name>
    <dbReference type="NCBI Taxonomy" id="6347"/>
    <lineage>
        <taxon>Eukaryota</taxon>
        <taxon>Metazoa</taxon>
        <taxon>Spiralia</taxon>
        <taxon>Lophotrochozoa</taxon>
        <taxon>Annelida</taxon>
        <taxon>Polychaeta</taxon>
        <taxon>Sedentaria</taxon>
        <taxon>Canalipalpata</taxon>
        <taxon>Sabellida</taxon>
        <taxon>Oweniida</taxon>
        <taxon>Oweniidae</taxon>
        <taxon>Owenia</taxon>
    </lineage>
</organism>
<dbReference type="GO" id="GO:0005737">
    <property type="term" value="C:cytoplasm"/>
    <property type="evidence" value="ECO:0007669"/>
    <property type="project" value="TreeGrafter"/>
</dbReference>
<evidence type="ECO:0000256" key="2">
    <source>
        <dbReference type="SAM" id="MobiDB-lite"/>
    </source>
</evidence>
<feature type="domain" description="Myotubularin phosphatase" evidence="3">
    <location>
        <begin position="193"/>
        <end position="589"/>
    </location>
</feature>
<evidence type="ECO:0000256" key="1">
    <source>
        <dbReference type="ARBA" id="ARBA00007471"/>
    </source>
</evidence>
<dbReference type="Pfam" id="PF12578">
    <property type="entry name" value="3-PAP"/>
    <property type="match status" value="1"/>
</dbReference>
<dbReference type="EMBL" id="CAIIXF020000010">
    <property type="protein sequence ID" value="CAH1798079.1"/>
    <property type="molecule type" value="Genomic_DNA"/>
</dbReference>
<dbReference type="Proteomes" id="UP000749559">
    <property type="component" value="Unassembled WGS sequence"/>
</dbReference>
<evidence type="ECO:0000313" key="5">
    <source>
        <dbReference type="Proteomes" id="UP000749559"/>
    </source>
</evidence>
<accession>A0A8S4PXW5</accession>
<dbReference type="Pfam" id="PF06602">
    <property type="entry name" value="Myotub-related"/>
    <property type="match status" value="2"/>
</dbReference>
<evidence type="ECO:0000259" key="3">
    <source>
        <dbReference type="PROSITE" id="PS51339"/>
    </source>
</evidence>
<sequence length="707" mass="79905">MSRSFKSYIDVQEPPEKAEASNVMDAKLEPSLLPGEILIGTAHNVLKVSPYSDQKQGSGTYGSLFCTNFKLSFLTADRSSYELMGSKQRNLLLDEYDISLSCVDTVYSVSKKNTKRVKLMVGGIPSSTKTIEVHCKNFRILTFSFKMTTKDETKSVVNALVHHAFPARPDLLFAFDYASPESTKELPYPTVMYDMPSHWEGELKRLHCSDKWRVTLVNSSYSRSCSLPESFVVPSSVTDPDITKGTAYNIKNRVSTWSYSYENGASLVRLARLIPDTANTLYEEKMCKAILETNPGNTQRELITKNLNKRLPTVKDLQSNFEKLKEICMPGSKSDCASKDASWYADLDNTGWLQIIRDCLQISREVAQAMIGGNTVGIQEEESCDYTCIITSLVQLMLDPHYRTISGFQSLIQKEWIAMGHPFLTRCGHITSQDIEKSPVFLIFLDCVWQLTQNFPTSFQFTEIYLTILWDSTYLTIFDTFLFDNPHQRNNLSQDFGGRRIPMVHTWQWGSQLAPGDLPMFNNPIYSLHSENEKTTLNMSESTNCEANHHVVSSSKEMTSQSKDMMSQSRDLILPLAELPLVKFWSYLYLRWLTPVVISGGGSVDEYLRQCTILEEIQQLRSTLDNLQTNSVLRHHKKPHLFTLNHVTSPTKLHDALTSSFPFQTVGSTLNSPSVVGSPVTPNFKSKTPTPKPQGGVVLKPKHNKKK</sequence>
<name>A0A8S4PXW5_OWEFU</name>
<dbReference type="PANTHER" id="PTHR10807:SF110">
    <property type="entry name" value="FI17948P1"/>
    <property type="match status" value="1"/>
</dbReference>
<dbReference type="SUPFAM" id="SSF52799">
    <property type="entry name" value="(Phosphotyrosine protein) phosphatases II"/>
    <property type="match status" value="1"/>
</dbReference>
<dbReference type="GO" id="GO:0046856">
    <property type="term" value="P:phosphatidylinositol dephosphorylation"/>
    <property type="evidence" value="ECO:0007669"/>
    <property type="project" value="TreeGrafter"/>
</dbReference>
<dbReference type="PROSITE" id="PS51339">
    <property type="entry name" value="PPASE_MYOTUBULARIN"/>
    <property type="match status" value="1"/>
</dbReference>
<gene>
    <name evidence="4" type="ORF">OFUS_LOCUS22262</name>
</gene>
<proteinExistence type="inferred from homology"/>
<dbReference type="InterPro" id="IPR022587">
    <property type="entry name" value="MTMR12-like_C"/>
</dbReference>
<dbReference type="GO" id="GO:0016020">
    <property type="term" value="C:membrane"/>
    <property type="evidence" value="ECO:0007669"/>
    <property type="project" value="TreeGrafter"/>
</dbReference>
<feature type="region of interest" description="Disordered" evidence="2">
    <location>
        <begin position="672"/>
        <end position="707"/>
    </location>
</feature>
<protein>
    <recommendedName>
        <fullName evidence="3">Myotubularin phosphatase domain-containing protein</fullName>
    </recommendedName>
</protein>